<evidence type="ECO:0000313" key="4">
    <source>
        <dbReference type="Proteomes" id="UP000647587"/>
    </source>
</evidence>
<keyword evidence="4" id="KW-1185">Reference proteome</keyword>
<keyword evidence="1" id="KW-0175">Coiled coil</keyword>
<gene>
    <name evidence="3" type="ORF">GCM10008955_24500</name>
</gene>
<feature type="compositionally biased region" description="Pro residues" evidence="2">
    <location>
        <begin position="134"/>
        <end position="143"/>
    </location>
</feature>
<reference evidence="4" key="1">
    <citation type="journal article" date="2019" name="Int. J. Syst. Evol. Microbiol.">
        <title>The Global Catalogue of Microorganisms (GCM) 10K type strain sequencing project: providing services to taxonomists for standard genome sequencing and annotation.</title>
        <authorList>
            <consortium name="The Broad Institute Genomics Platform"/>
            <consortium name="The Broad Institute Genome Sequencing Center for Infectious Disease"/>
            <person name="Wu L."/>
            <person name="Ma J."/>
        </authorList>
    </citation>
    <scope>NUCLEOTIDE SEQUENCE [LARGE SCALE GENOMIC DNA]</scope>
    <source>
        <strain evidence="4">JCM 30331</strain>
    </source>
</reference>
<feature type="coiled-coil region" evidence="1">
    <location>
        <begin position="73"/>
        <end position="100"/>
    </location>
</feature>
<feature type="region of interest" description="Disordered" evidence="2">
    <location>
        <begin position="40"/>
        <end position="73"/>
    </location>
</feature>
<evidence type="ECO:0000256" key="2">
    <source>
        <dbReference type="SAM" id="MobiDB-lite"/>
    </source>
</evidence>
<dbReference type="EMBL" id="BMPP01000009">
    <property type="protein sequence ID" value="GGK29776.1"/>
    <property type="molecule type" value="Genomic_DNA"/>
</dbReference>
<sequence length="143" mass="15959">MAAGTGEDLASYTTADRRHHRPCDKQEDRTIFDDLINRRSRASERAEDFSKRASAAATEASEPAVSEAHLKESARWHEEAERLRAEVDDLKGRLGSLIEELRREVKADLEKSNLDINMTVDGKGRILLDGRPTGPVPPVPKDL</sequence>
<proteinExistence type="predicted"/>
<feature type="compositionally biased region" description="Low complexity" evidence="2">
    <location>
        <begin position="53"/>
        <end position="67"/>
    </location>
</feature>
<feature type="region of interest" description="Disordered" evidence="2">
    <location>
        <begin position="1"/>
        <end position="26"/>
    </location>
</feature>
<evidence type="ECO:0000313" key="3">
    <source>
        <dbReference type="EMBL" id="GGK29776.1"/>
    </source>
</evidence>
<evidence type="ECO:0000256" key="1">
    <source>
        <dbReference type="SAM" id="Coils"/>
    </source>
</evidence>
<comment type="caution">
    <text evidence="3">The sequence shown here is derived from an EMBL/GenBank/DDBJ whole genome shotgun (WGS) entry which is preliminary data.</text>
</comment>
<protein>
    <submittedName>
        <fullName evidence="3">Uncharacterized protein</fullName>
    </submittedName>
</protein>
<feature type="compositionally biased region" description="Basic and acidic residues" evidence="2">
    <location>
        <begin position="40"/>
        <end position="51"/>
    </location>
</feature>
<name>A0ABQ2EXJ1_9DEIO</name>
<feature type="region of interest" description="Disordered" evidence="2">
    <location>
        <begin position="124"/>
        <end position="143"/>
    </location>
</feature>
<organism evidence="3 4">
    <name type="scientific">Deinococcus malanensis</name>
    <dbReference type="NCBI Taxonomy" id="1706855"/>
    <lineage>
        <taxon>Bacteria</taxon>
        <taxon>Thermotogati</taxon>
        <taxon>Deinococcota</taxon>
        <taxon>Deinococci</taxon>
        <taxon>Deinococcales</taxon>
        <taxon>Deinococcaceae</taxon>
        <taxon>Deinococcus</taxon>
    </lineage>
</organism>
<accession>A0ABQ2EXJ1</accession>
<dbReference type="Proteomes" id="UP000647587">
    <property type="component" value="Unassembled WGS sequence"/>
</dbReference>